<evidence type="ECO:0000259" key="6">
    <source>
        <dbReference type="Pfam" id="PF21258"/>
    </source>
</evidence>
<dbReference type="InterPro" id="IPR039448">
    <property type="entry name" value="Beta_helix"/>
</dbReference>
<dbReference type="EMBL" id="CAKLPZ010000003">
    <property type="protein sequence ID" value="CAH1001711.1"/>
    <property type="molecule type" value="Genomic_DNA"/>
</dbReference>
<dbReference type="PANTHER" id="PTHR40088">
    <property type="entry name" value="PECTATE LYASE (EUROFUNG)"/>
    <property type="match status" value="1"/>
</dbReference>
<comment type="subcellular location">
    <subcellularLocation>
        <location evidence="1">Secreted</location>
    </subcellularLocation>
</comment>
<evidence type="ECO:0000313" key="8">
    <source>
        <dbReference type="Proteomes" id="UP000837803"/>
    </source>
</evidence>
<evidence type="ECO:0000259" key="4">
    <source>
        <dbReference type="Pfam" id="PF07602"/>
    </source>
</evidence>
<evidence type="ECO:0000256" key="1">
    <source>
        <dbReference type="ARBA" id="ARBA00004613"/>
    </source>
</evidence>
<evidence type="ECO:0000313" key="7">
    <source>
        <dbReference type="EMBL" id="CAH1001711.1"/>
    </source>
</evidence>
<dbReference type="SMART" id="SM00710">
    <property type="entry name" value="PbH1"/>
    <property type="match status" value="3"/>
</dbReference>
<keyword evidence="3" id="KW-0732">Signal</keyword>
<organism evidence="7 8">
    <name type="scientific">Neolewinella maritima</name>
    <dbReference type="NCBI Taxonomy" id="1383882"/>
    <lineage>
        <taxon>Bacteria</taxon>
        <taxon>Pseudomonadati</taxon>
        <taxon>Bacteroidota</taxon>
        <taxon>Saprospiria</taxon>
        <taxon>Saprospirales</taxon>
        <taxon>Lewinellaceae</taxon>
        <taxon>Neolewinella</taxon>
    </lineage>
</organism>
<dbReference type="InterPro" id="IPR012334">
    <property type="entry name" value="Pectin_lyas_fold"/>
</dbReference>
<dbReference type="Pfam" id="PF13229">
    <property type="entry name" value="Beta_helix"/>
    <property type="match status" value="1"/>
</dbReference>
<evidence type="ECO:0000256" key="2">
    <source>
        <dbReference type="ARBA" id="ARBA00022525"/>
    </source>
</evidence>
<keyword evidence="8" id="KW-1185">Reference proteome</keyword>
<reference evidence="7" key="1">
    <citation type="submission" date="2021-12" db="EMBL/GenBank/DDBJ databases">
        <authorList>
            <person name="Rodrigo-Torres L."/>
            <person name="Arahal R. D."/>
            <person name="Lucena T."/>
        </authorList>
    </citation>
    <scope>NUCLEOTIDE SEQUENCE</scope>
    <source>
        <strain evidence="7">CECT 8419</strain>
    </source>
</reference>
<dbReference type="InterPro" id="IPR011050">
    <property type="entry name" value="Pectin_lyase_fold/virulence"/>
</dbReference>
<dbReference type="PANTHER" id="PTHR40088:SF2">
    <property type="entry name" value="SECRETED SUGAR HYDROLASE"/>
    <property type="match status" value="1"/>
</dbReference>
<dbReference type="InterPro" id="IPR006626">
    <property type="entry name" value="PbH1"/>
</dbReference>
<comment type="caution">
    <text evidence="7">The sequence shown here is derived from an EMBL/GenBank/DDBJ whole genome shotgun (WGS) entry which is preliminary data.</text>
</comment>
<evidence type="ECO:0000259" key="5">
    <source>
        <dbReference type="Pfam" id="PF13229"/>
    </source>
</evidence>
<evidence type="ECO:0000256" key="3">
    <source>
        <dbReference type="ARBA" id="ARBA00022729"/>
    </source>
</evidence>
<dbReference type="InterPro" id="IPR052052">
    <property type="entry name" value="Polysaccharide_Lyase_9"/>
</dbReference>
<dbReference type="Gene3D" id="2.60.40.1180">
    <property type="entry name" value="Golgi alpha-mannosidase II"/>
    <property type="match status" value="1"/>
</dbReference>
<dbReference type="Gene3D" id="2.160.20.10">
    <property type="entry name" value="Single-stranded right-handed beta-helix, Pectin lyase-like"/>
    <property type="match status" value="1"/>
</dbReference>
<accession>A0ABM9B3B3</accession>
<keyword evidence="2" id="KW-0964">Secreted</keyword>
<protein>
    <recommendedName>
        <fullName evidence="9">DUF1565 domain-containing protein</fullName>
    </recommendedName>
</protein>
<feature type="domain" description="DUF1565" evidence="4">
    <location>
        <begin position="49"/>
        <end position="89"/>
    </location>
</feature>
<dbReference type="InterPro" id="IPR049169">
    <property type="entry name" value="Glyco_hydro_120_ins"/>
</dbReference>
<dbReference type="InterPro" id="IPR011459">
    <property type="entry name" value="DUF1565"/>
</dbReference>
<sequence length="656" mass="73100">MKLSTPTFGWSALSRSPFKVIAWWTFTSIAVLAATVTAHAQPREYHVAIYGNDSHEGYSSTPLRTISAAAQIAQPGDTITVHAGTYRERIDPAMGGSNDLKRILYRAAPGEAVTINGSEVVAAWQQVEGSVWKAVVPLELFQDYNPYQDLLTGDWLDRKGMAHHTGEVFLNGESLFEKSSLRDVMASEPYLDARNVDASVYTWYAEVGIDHLTIYANFQEFDPTEEVVEISVRPTCFYPSRPGVDYITVRGFTMTQAATQWAAPTAEQIGLIGTHWSKGWIIEDNTVSNSKAVGITLGKDRATGQNVWSENPVKDGATHYNEVIFRALDGGWSRENIGSHIVRNNVIFDCEQAGIVGSLGGVFSEIYDNHIYDIWTKRTFQGAELAGIKIHAAIDMLIRNNRVHNAGRGIWVDWMAQGTRITANLLYDNTIQDLFTEMNHGPCLMDNNICLSETSLRDWSEGGAFVHNLFLGRVEIGKVLDRSSPYHKPHSTRVSGLRNINLGDNRFFNNIFVRPDSISHTTEENVTTFYGLDGYEIAEFENVAAGNVYYNNAKPATGELEPTQVPNFRPIVQLEEDGDSVFLRMTWDAALSDVVTQPVSSDRLGTTIISEAIFERPDGKPYVFDVDYQGTTRDSIAPLPGPFERVREGAVRFRVW</sequence>
<evidence type="ECO:0008006" key="9">
    <source>
        <dbReference type="Google" id="ProtNLM"/>
    </source>
</evidence>
<feature type="domain" description="Right handed beta helix" evidence="5">
    <location>
        <begin position="278"/>
        <end position="430"/>
    </location>
</feature>
<dbReference type="SUPFAM" id="SSF51126">
    <property type="entry name" value="Pectin lyase-like"/>
    <property type="match status" value="1"/>
</dbReference>
<proteinExistence type="predicted"/>
<dbReference type="InterPro" id="IPR013780">
    <property type="entry name" value="Glyco_hydro_b"/>
</dbReference>
<dbReference type="Pfam" id="PF21258">
    <property type="entry name" value="Glyco_hydro_120_ins"/>
    <property type="match status" value="1"/>
</dbReference>
<gene>
    <name evidence="7" type="ORF">LEM8419_02617</name>
</gene>
<name>A0ABM9B3B3_9BACT</name>
<dbReference type="RefSeq" id="WP_238751560.1">
    <property type="nucleotide sequence ID" value="NZ_CAKLPZ010000003.1"/>
</dbReference>
<feature type="domain" description="Glycoside hydrolase 120 insertion" evidence="6">
    <location>
        <begin position="121"/>
        <end position="230"/>
    </location>
</feature>
<dbReference type="Pfam" id="PF07602">
    <property type="entry name" value="DUF1565"/>
    <property type="match status" value="1"/>
</dbReference>
<dbReference type="Proteomes" id="UP000837803">
    <property type="component" value="Unassembled WGS sequence"/>
</dbReference>